<sequence length="600" mass="69425">MKSFGQNLQALELDETPVVQYQSYHQRHQVRINGRVYDHFKPQKYRLDQKFIEIMEIIEHHYRGVFYSKPDQVRIEQWMKKLCDNCCEKVPLMKNRNRYAKLLKLCIINIKRLEGVFKKMPPSDGEDLRMIQNHEILDIEHQTQCNNKKQKKSQKKALELYQLNSQKAKFNIESHRNHGQSDQTLGQSQTRVVGTVLRGANGKMTFIEDKSNNSRTRNGSAQYDEYFKAAQSLTPISNNKSKSRVQQYQTVSSIKRKIDSKENTFFDPTISPINQKSNAGTTHTSVNHTAVKSFVNGQSSVVQQKQLVQEHIKNSQQKIQQKKHNFLFEVNADSQYKAKQPQNATLNQRSHSYVDLQIQNIPPLTQNRPSGTQPISHFTSVQVETYRTQASNETKRTRRSRAERQACRSQSANSVSSGVETDSFHGGIGSLKRVPIYKQNHEQSQVDNNHNRIPNNQQRKVFNEKTGNIINQRQGASHKYSNSNQNHHLFQLASQSSTPNSEYLSPNFLKNHSQSNNNFNVKNVPRIQIERIDESIRNLKNTQSSGLFSPASSHYNSNDIIEIIQSAEVIQTLKELQDLRNETQRLLSKRDKILKHKHIR</sequence>
<keyword evidence="4" id="KW-1185">Reference proteome</keyword>
<evidence type="ECO:0000256" key="1">
    <source>
        <dbReference type="SAM" id="MobiDB-lite"/>
    </source>
</evidence>
<evidence type="ECO:0000313" key="4">
    <source>
        <dbReference type="Proteomes" id="UP000039865"/>
    </source>
</evidence>
<dbReference type="OMA" id="HARSIIR"/>
<organism evidence="3 4">
    <name type="scientific">Stylonychia lemnae</name>
    <name type="common">Ciliate</name>
    <dbReference type="NCBI Taxonomy" id="5949"/>
    <lineage>
        <taxon>Eukaryota</taxon>
        <taxon>Sar</taxon>
        <taxon>Alveolata</taxon>
        <taxon>Ciliophora</taxon>
        <taxon>Intramacronucleata</taxon>
        <taxon>Spirotrichea</taxon>
        <taxon>Stichotrichia</taxon>
        <taxon>Sporadotrichida</taxon>
        <taxon>Oxytrichidae</taxon>
        <taxon>Stylonychinae</taxon>
        <taxon>Stylonychia</taxon>
    </lineage>
</organism>
<protein>
    <recommendedName>
        <fullName evidence="2">DUF4485 domain-containing protein</fullName>
    </recommendedName>
</protein>
<feature type="compositionally biased region" description="Polar residues" evidence="1">
    <location>
        <begin position="407"/>
        <end position="420"/>
    </location>
</feature>
<evidence type="ECO:0000313" key="3">
    <source>
        <dbReference type="EMBL" id="CDW83149.1"/>
    </source>
</evidence>
<proteinExistence type="predicted"/>
<gene>
    <name evidence="3" type="primary">Contig6647.g7110</name>
    <name evidence="3" type="ORF">STYLEM_12188</name>
</gene>
<reference evidence="3 4" key="1">
    <citation type="submission" date="2014-06" db="EMBL/GenBank/DDBJ databases">
        <authorList>
            <person name="Swart Estienne"/>
        </authorList>
    </citation>
    <scope>NUCLEOTIDE SEQUENCE [LARGE SCALE GENOMIC DNA]</scope>
    <source>
        <strain evidence="3 4">130c</strain>
    </source>
</reference>
<evidence type="ECO:0000259" key="2">
    <source>
        <dbReference type="Pfam" id="PF14846"/>
    </source>
</evidence>
<dbReference type="Proteomes" id="UP000039865">
    <property type="component" value="Unassembled WGS sequence"/>
</dbReference>
<dbReference type="EMBL" id="CCKQ01011574">
    <property type="protein sequence ID" value="CDW83149.1"/>
    <property type="molecule type" value="Genomic_DNA"/>
</dbReference>
<dbReference type="InParanoid" id="A0A078ALP4"/>
<feature type="domain" description="DUF4485" evidence="2">
    <location>
        <begin position="47"/>
        <end position="132"/>
    </location>
</feature>
<dbReference type="InterPro" id="IPR027831">
    <property type="entry name" value="DUF4485"/>
</dbReference>
<dbReference type="AlphaFoldDB" id="A0A078ALP4"/>
<feature type="region of interest" description="Disordered" evidence="1">
    <location>
        <begin position="385"/>
        <end position="428"/>
    </location>
</feature>
<name>A0A078ALP4_STYLE</name>
<dbReference type="Pfam" id="PF14846">
    <property type="entry name" value="DUF4485"/>
    <property type="match status" value="1"/>
</dbReference>
<accession>A0A078ALP4</accession>